<evidence type="ECO:0000256" key="3">
    <source>
        <dbReference type="ARBA" id="ARBA00012191"/>
    </source>
</evidence>
<accession>A0A813VNP5</accession>
<feature type="transmembrane region" description="Helical" evidence="13">
    <location>
        <begin position="349"/>
        <end position="369"/>
    </location>
</feature>
<dbReference type="SMART" id="SM00382">
    <property type="entry name" value="AAA"/>
    <property type="match status" value="1"/>
</dbReference>
<dbReference type="PROSITE" id="PS50893">
    <property type="entry name" value="ABC_TRANSPORTER_2"/>
    <property type="match status" value="1"/>
</dbReference>
<protein>
    <recommendedName>
        <fullName evidence="3">ABC-type xenobiotic transporter</fullName>
        <ecNumber evidence="3">7.6.2.2</ecNumber>
    </recommendedName>
</protein>
<sequence>MFCLNESIINPKGHKTLNECYLNVYILSPCYLIFSIFNAYTLGVSNDLSRNTYQPLLKFIRFISSILLLITLVDIFIKYSLDLDSPKIDVNHFEPIITDAYRLASFTLHTFLIFNKSLFIPKFPCKILISLFLVILSNILNFINSFYQLKEFKTLSSLQKWNLILLANWIFFLTIYSFFILLTYRSQQSNFILLSDDTSEEDTASYYSYLTFKWIKPVMKKGFRREIKNVDSLSQLPKDLNLKSVNQNFMSRYASSNEYLQNPIIEPDLLDDPTFIQSHINYEDVYFNQTNPLIKNKLIKTLLRTFGYEFLFLGVLRLANDLLGFSGPILLNQLVQFVQLKESDLKTGIMYSIALFFSTLIGSLISIHFTNLLNKFCLRVRMALISLIYRKAVVAKLNEINKFSVGQIVNYMSIDSDSIVNAFPSFHSCWSLPFQLVITLYLLYSQIGLSFLVGVFFVIVLIPINKFLSDFIGKVQVKMMNFKDQRVKLMTEFLDGIRVIKFCGWENFFIERINKVREQELGQLKSKKYLDAGCVYFWASTPILMSVLTFSTYVWLGNTLTPAKVFTSLALFNMLIMPLNNFPWVINGLVQSLVSIRRLEKFLNLENLNWLQFYSFNEIDSNNKENILVDVRSADFNWKKSEPCEIISNEENILTEISLKIKKGDFIGIIGKVGSGKSSILHSIMAELEKINGKIRINSDTCSKGFAYVGQEVWIQQGTIRENILFGAEMDSNNYRKVIDACCLEADLDNLPLGDETPVGENGICLSGGQKARVTLARACYNNDKDIYLLDDPLSAVDPHVAKHLVQKCLNGFLKEKTKILSTHHIEYLINADLVLLIENGKISEIGKGTELIPKMLKFEKSSYFSLNERNFEQSIEIEKRDFLEKLKDEEIRKKDEEEKEHGVISYKVWKYYCVSVGVLLTFLTILFLVLMQTTRNLTDYWLSYWTQNHNFKNDLQIKNRTYVLNPQWTHFYTPNGFFSTKSYQTDETKEFFLVYGILCVANTFFTLFRAFCFAYSGITAGKFIHESLIQNLVRASVKYFDNTPKGRILNRLSTDMYAIDDSLPFILNIFLANLFGLTGILTVTCISLPWFSLSLIPLSIIYYSIQNYYRWTSRELKRLSSISLSPLYTHVSIIFFFIYRNHSILVPWYKTRVSDLYPLILLLKKAFRI</sequence>
<evidence type="ECO:0000256" key="9">
    <source>
        <dbReference type="ARBA" id="ARBA00022967"/>
    </source>
</evidence>
<dbReference type="InterPro" id="IPR003593">
    <property type="entry name" value="AAA+_ATPase"/>
</dbReference>
<feature type="transmembrane region" description="Helical" evidence="13">
    <location>
        <begin position="163"/>
        <end position="184"/>
    </location>
</feature>
<keyword evidence="4" id="KW-0813">Transport</keyword>
<gene>
    <name evidence="16" type="ORF">OXX778_LOCUS8363</name>
</gene>
<dbReference type="GO" id="GO:0008559">
    <property type="term" value="F:ABC-type xenobiotic transporter activity"/>
    <property type="evidence" value="ECO:0007669"/>
    <property type="project" value="UniProtKB-EC"/>
</dbReference>
<dbReference type="PROSITE" id="PS50929">
    <property type="entry name" value="ABC_TM1F"/>
    <property type="match status" value="2"/>
</dbReference>
<feature type="domain" description="ABC transmembrane type-1" evidence="15">
    <location>
        <begin position="311"/>
        <end position="591"/>
    </location>
</feature>
<evidence type="ECO:0000256" key="12">
    <source>
        <dbReference type="ARBA" id="ARBA00034018"/>
    </source>
</evidence>
<dbReference type="InterPro" id="IPR036640">
    <property type="entry name" value="ABC1_TM_sf"/>
</dbReference>
<dbReference type="CDD" id="cd18598">
    <property type="entry name" value="ABC_6TM_MRP7_D1_like"/>
    <property type="match status" value="1"/>
</dbReference>
<evidence type="ECO:0000256" key="13">
    <source>
        <dbReference type="SAM" id="Phobius"/>
    </source>
</evidence>
<dbReference type="SUPFAM" id="SSF90123">
    <property type="entry name" value="ABC transporter transmembrane region"/>
    <property type="match status" value="2"/>
</dbReference>
<feature type="domain" description="ABC transporter" evidence="14">
    <location>
        <begin position="631"/>
        <end position="865"/>
    </location>
</feature>
<feature type="transmembrane region" description="Helical" evidence="13">
    <location>
        <begin position="123"/>
        <end position="143"/>
    </location>
</feature>
<dbReference type="Pfam" id="PF00005">
    <property type="entry name" value="ABC_tran"/>
    <property type="match status" value="1"/>
</dbReference>
<dbReference type="AlphaFoldDB" id="A0A813VNP5"/>
<keyword evidence="8" id="KW-0067">ATP-binding</keyword>
<comment type="caution">
    <text evidence="16">The sequence shown here is derived from an EMBL/GenBank/DDBJ whole genome shotgun (WGS) entry which is preliminary data.</text>
</comment>
<keyword evidence="5 13" id="KW-0812">Transmembrane</keyword>
<feature type="transmembrane region" description="Helical" evidence="13">
    <location>
        <begin position="910"/>
        <end position="932"/>
    </location>
</feature>
<dbReference type="InterPro" id="IPR027417">
    <property type="entry name" value="P-loop_NTPase"/>
</dbReference>
<dbReference type="Pfam" id="PF00664">
    <property type="entry name" value="ABC_membrane"/>
    <property type="match status" value="2"/>
</dbReference>
<feature type="transmembrane region" description="Helical" evidence="13">
    <location>
        <begin position="535"/>
        <end position="556"/>
    </location>
</feature>
<dbReference type="InterPro" id="IPR003439">
    <property type="entry name" value="ABC_transporter-like_ATP-bd"/>
</dbReference>
<feature type="transmembrane region" description="Helical" evidence="13">
    <location>
        <begin position="59"/>
        <end position="77"/>
    </location>
</feature>
<evidence type="ECO:0000256" key="6">
    <source>
        <dbReference type="ARBA" id="ARBA00022737"/>
    </source>
</evidence>
<feature type="domain" description="ABC transmembrane type-1" evidence="15">
    <location>
        <begin position="923"/>
        <end position="1133"/>
    </location>
</feature>
<dbReference type="Proteomes" id="UP000663879">
    <property type="component" value="Unassembled WGS sequence"/>
</dbReference>
<dbReference type="SUPFAM" id="SSF52540">
    <property type="entry name" value="P-loop containing nucleoside triphosphate hydrolases"/>
    <property type="match status" value="1"/>
</dbReference>
<dbReference type="InterPro" id="IPR011527">
    <property type="entry name" value="ABC1_TM_dom"/>
</dbReference>
<dbReference type="PANTHER" id="PTHR24223">
    <property type="entry name" value="ATP-BINDING CASSETTE SUB-FAMILY C"/>
    <property type="match status" value="1"/>
</dbReference>
<evidence type="ECO:0000256" key="10">
    <source>
        <dbReference type="ARBA" id="ARBA00022989"/>
    </source>
</evidence>
<evidence type="ECO:0000256" key="4">
    <source>
        <dbReference type="ARBA" id="ARBA00022448"/>
    </source>
</evidence>
<proteinExistence type="inferred from homology"/>
<comment type="catalytic activity">
    <reaction evidence="12">
        <text>ATP + H2O + xenobioticSide 1 = ADP + phosphate + xenobioticSide 2.</text>
        <dbReference type="EC" id="7.6.2.2"/>
    </reaction>
</comment>
<keyword evidence="9" id="KW-1278">Translocase</keyword>
<dbReference type="GO" id="GO:0016887">
    <property type="term" value="F:ATP hydrolysis activity"/>
    <property type="evidence" value="ECO:0007669"/>
    <property type="project" value="InterPro"/>
</dbReference>
<dbReference type="CDD" id="cd03250">
    <property type="entry name" value="ABCC_MRP_domain1"/>
    <property type="match status" value="1"/>
</dbReference>
<keyword evidence="6" id="KW-0677">Repeat</keyword>
<evidence type="ECO:0000259" key="14">
    <source>
        <dbReference type="PROSITE" id="PS50893"/>
    </source>
</evidence>
<dbReference type="InterPro" id="IPR050173">
    <property type="entry name" value="ABC_transporter_C-like"/>
</dbReference>
<dbReference type="OrthoDB" id="6500128at2759"/>
<keyword evidence="7" id="KW-0547">Nucleotide-binding</keyword>
<name>A0A813VNP5_9BILA</name>
<evidence type="ECO:0000256" key="5">
    <source>
        <dbReference type="ARBA" id="ARBA00022692"/>
    </source>
</evidence>
<keyword evidence="10 13" id="KW-1133">Transmembrane helix</keyword>
<feature type="transmembrane region" description="Helical" evidence="13">
    <location>
        <begin position="568"/>
        <end position="590"/>
    </location>
</feature>
<feature type="transmembrane region" description="Helical" evidence="13">
    <location>
        <begin position="1091"/>
        <end position="1110"/>
    </location>
</feature>
<evidence type="ECO:0000256" key="11">
    <source>
        <dbReference type="ARBA" id="ARBA00023136"/>
    </source>
</evidence>
<dbReference type="FunFam" id="1.20.1560.10:FF:000037">
    <property type="entry name" value="ATP-binding cassette subfamily C member 10"/>
    <property type="match status" value="1"/>
</dbReference>
<dbReference type="PANTHER" id="PTHR24223:SF330">
    <property type="entry name" value="ATP-BINDING CASSETTE SUB-FAMILY C MEMBER 10"/>
    <property type="match status" value="1"/>
</dbReference>
<evidence type="ECO:0000256" key="8">
    <source>
        <dbReference type="ARBA" id="ARBA00022840"/>
    </source>
</evidence>
<dbReference type="EMBL" id="CAJNOC010001144">
    <property type="protein sequence ID" value="CAF0839220.1"/>
    <property type="molecule type" value="Genomic_DNA"/>
</dbReference>
<evidence type="ECO:0000313" key="17">
    <source>
        <dbReference type="Proteomes" id="UP000663879"/>
    </source>
</evidence>
<dbReference type="GO" id="GO:0005524">
    <property type="term" value="F:ATP binding"/>
    <property type="evidence" value="ECO:0007669"/>
    <property type="project" value="UniProtKB-KW"/>
</dbReference>
<evidence type="ECO:0000256" key="2">
    <source>
        <dbReference type="ARBA" id="ARBA00009726"/>
    </source>
</evidence>
<comment type="similarity">
    <text evidence="2">Belongs to the ABC transporter superfamily. ABCC family. Conjugate transporter (TC 3.A.1.208) subfamily.</text>
</comment>
<dbReference type="FunFam" id="3.40.50.300:FF:000973">
    <property type="entry name" value="Multidrug resistance-associated protein 4"/>
    <property type="match status" value="1"/>
</dbReference>
<dbReference type="Gene3D" id="3.40.50.300">
    <property type="entry name" value="P-loop containing nucleotide triphosphate hydrolases"/>
    <property type="match status" value="1"/>
</dbReference>
<dbReference type="Gene3D" id="1.20.1560.10">
    <property type="entry name" value="ABC transporter type 1, transmembrane domain"/>
    <property type="match status" value="2"/>
</dbReference>
<feature type="transmembrane region" description="Helical" evidence="13">
    <location>
        <begin position="20"/>
        <end position="39"/>
    </location>
</feature>
<evidence type="ECO:0000259" key="15">
    <source>
        <dbReference type="PROSITE" id="PS50929"/>
    </source>
</evidence>
<keyword evidence="11 13" id="KW-0472">Membrane</keyword>
<evidence type="ECO:0000256" key="7">
    <source>
        <dbReference type="ARBA" id="ARBA00022741"/>
    </source>
</evidence>
<organism evidence="16 17">
    <name type="scientific">Brachionus calyciflorus</name>
    <dbReference type="NCBI Taxonomy" id="104777"/>
    <lineage>
        <taxon>Eukaryota</taxon>
        <taxon>Metazoa</taxon>
        <taxon>Spiralia</taxon>
        <taxon>Gnathifera</taxon>
        <taxon>Rotifera</taxon>
        <taxon>Eurotatoria</taxon>
        <taxon>Monogononta</taxon>
        <taxon>Pseudotrocha</taxon>
        <taxon>Ploima</taxon>
        <taxon>Brachionidae</taxon>
        <taxon>Brachionus</taxon>
    </lineage>
</organism>
<keyword evidence="17" id="KW-1185">Reference proteome</keyword>
<reference evidence="16" key="1">
    <citation type="submission" date="2021-02" db="EMBL/GenBank/DDBJ databases">
        <authorList>
            <person name="Nowell W R."/>
        </authorList>
    </citation>
    <scope>NUCLEOTIDE SEQUENCE</scope>
    <source>
        <strain evidence="16">Ploen Becks lab</strain>
    </source>
</reference>
<feature type="transmembrane region" description="Helical" evidence="13">
    <location>
        <begin position="441"/>
        <end position="464"/>
    </location>
</feature>
<dbReference type="EC" id="7.6.2.2" evidence="3"/>
<evidence type="ECO:0000256" key="1">
    <source>
        <dbReference type="ARBA" id="ARBA00004370"/>
    </source>
</evidence>
<feature type="transmembrane region" description="Helical" evidence="13">
    <location>
        <begin position="993"/>
        <end position="1016"/>
    </location>
</feature>
<comment type="subcellular location">
    <subcellularLocation>
        <location evidence="1">Membrane</location>
    </subcellularLocation>
</comment>
<evidence type="ECO:0000313" key="16">
    <source>
        <dbReference type="EMBL" id="CAF0839220.1"/>
    </source>
</evidence>
<dbReference type="GO" id="GO:0016020">
    <property type="term" value="C:membrane"/>
    <property type="evidence" value="ECO:0007669"/>
    <property type="project" value="UniProtKB-SubCell"/>
</dbReference>
<feature type="transmembrane region" description="Helical" evidence="13">
    <location>
        <begin position="1122"/>
        <end position="1140"/>
    </location>
</feature>